<dbReference type="AlphaFoldDB" id="A0AAD7ESR4"/>
<keyword evidence="1" id="KW-0732">Signal</keyword>
<reference evidence="2" key="1">
    <citation type="submission" date="2023-03" db="EMBL/GenBank/DDBJ databases">
        <title>Massive genome expansion in bonnet fungi (Mycena s.s.) driven by repeated elements and novel gene families across ecological guilds.</title>
        <authorList>
            <consortium name="Lawrence Berkeley National Laboratory"/>
            <person name="Harder C.B."/>
            <person name="Miyauchi S."/>
            <person name="Viragh M."/>
            <person name="Kuo A."/>
            <person name="Thoen E."/>
            <person name="Andreopoulos B."/>
            <person name="Lu D."/>
            <person name="Skrede I."/>
            <person name="Drula E."/>
            <person name="Henrissat B."/>
            <person name="Morin E."/>
            <person name="Kohler A."/>
            <person name="Barry K."/>
            <person name="LaButti K."/>
            <person name="Morin E."/>
            <person name="Salamov A."/>
            <person name="Lipzen A."/>
            <person name="Mereny Z."/>
            <person name="Hegedus B."/>
            <person name="Baldrian P."/>
            <person name="Stursova M."/>
            <person name="Weitz H."/>
            <person name="Taylor A."/>
            <person name="Grigoriev I.V."/>
            <person name="Nagy L.G."/>
            <person name="Martin F."/>
            <person name="Kauserud H."/>
        </authorList>
    </citation>
    <scope>NUCLEOTIDE SEQUENCE</scope>
    <source>
        <strain evidence="2">CBHHK002</strain>
    </source>
</reference>
<name>A0AAD7ESR4_9AGAR</name>
<sequence length="145" mass="15805">MTTHLVLPLYMALPSVSQAAVLCTSQFLFSQRKMPAIGQCSPAVPDLTGTDLADASTPMTQLANMTPSECPMIIPATGWKHSIRIYTQNGDGSICERSYDPRGANGGEMPYFRYNPLLGVVCVAYLGATLVRPRCFTRLRTILSM</sequence>
<evidence type="ECO:0000313" key="3">
    <source>
        <dbReference type="Proteomes" id="UP001218218"/>
    </source>
</evidence>
<feature type="chain" id="PRO_5042280056" evidence="1">
    <location>
        <begin position="20"/>
        <end position="145"/>
    </location>
</feature>
<protein>
    <submittedName>
        <fullName evidence="2">Uncharacterized protein</fullName>
    </submittedName>
</protein>
<feature type="signal peptide" evidence="1">
    <location>
        <begin position="1"/>
        <end position="19"/>
    </location>
</feature>
<feature type="non-terminal residue" evidence="2">
    <location>
        <position position="1"/>
    </location>
</feature>
<comment type="caution">
    <text evidence="2">The sequence shown here is derived from an EMBL/GenBank/DDBJ whole genome shotgun (WGS) entry which is preliminary data.</text>
</comment>
<dbReference type="EMBL" id="JARIHO010000015">
    <property type="protein sequence ID" value="KAJ7349945.1"/>
    <property type="molecule type" value="Genomic_DNA"/>
</dbReference>
<dbReference type="Proteomes" id="UP001218218">
    <property type="component" value="Unassembled WGS sequence"/>
</dbReference>
<organism evidence="2 3">
    <name type="scientific">Mycena albidolilacea</name>
    <dbReference type="NCBI Taxonomy" id="1033008"/>
    <lineage>
        <taxon>Eukaryota</taxon>
        <taxon>Fungi</taxon>
        <taxon>Dikarya</taxon>
        <taxon>Basidiomycota</taxon>
        <taxon>Agaricomycotina</taxon>
        <taxon>Agaricomycetes</taxon>
        <taxon>Agaricomycetidae</taxon>
        <taxon>Agaricales</taxon>
        <taxon>Marasmiineae</taxon>
        <taxon>Mycenaceae</taxon>
        <taxon>Mycena</taxon>
    </lineage>
</organism>
<evidence type="ECO:0000256" key="1">
    <source>
        <dbReference type="SAM" id="SignalP"/>
    </source>
</evidence>
<accession>A0AAD7ESR4</accession>
<keyword evidence="3" id="KW-1185">Reference proteome</keyword>
<proteinExistence type="predicted"/>
<gene>
    <name evidence="2" type="ORF">DFH08DRAFT_863352</name>
</gene>
<evidence type="ECO:0000313" key="2">
    <source>
        <dbReference type="EMBL" id="KAJ7349945.1"/>
    </source>
</evidence>